<name>D3HJJ1_LEGLN</name>
<dbReference type="KEGG" id="llo:LLO_2182"/>
<dbReference type="Gene3D" id="1.10.1660.10">
    <property type="match status" value="1"/>
</dbReference>
<dbReference type="PANTHER" id="PTHR30204:SF92">
    <property type="entry name" value="HTH-TYPE TRANSCRIPTIONAL REGULATOR ZNTR"/>
    <property type="match status" value="1"/>
</dbReference>
<accession>D3HJJ1</accession>
<organism evidence="4 5">
    <name type="scientific">Legionella longbeachae serogroup 1 (strain NSW150)</name>
    <dbReference type="NCBI Taxonomy" id="661367"/>
    <lineage>
        <taxon>Bacteria</taxon>
        <taxon>Pseudomonadati</taxon>
        <taxon>Pseudomonadota</taxon>
        <taxon>Gammaproteobacteria</taxon>
        <taxon>Legionellales</taxon>
        <taxon>Legionellaceae</taxon>
        <taxon>Legionella</taxon>
    </lineage>
</organism>
<feature type="domain" description="HTH merR-type" evidence="3">
    <location>
        <begin position="5"/>
        <end position="76"/>
    </location>
</feature>
<dbReference type="PANTHER" id="PTHR30204">
    <property type="entry name" value="REDOX-CYCLING DRUG-SENSING TRANSCRIPTIONAL ACTIVATOR SOXR"/>
    <property type="match status" value="1"/>
</dbReference>
<dbReference type="InterPro" id="IPR000551">
    <property type="entry name" value="MerR-type_HTH_dom"/>
</dbReference>
<keyword evidence="2" id="KW-0175">Coiled coil</keyword>
<dbReference type="AlphaFoldDB" id="D3HJJ1"/>
<dbReference type="GO" id="GO:0003700">
    <property type="term" value="F:DNA-binding transcription factor activity"/>
    <property type="evidence" value="ECO:0007669"/>
    <property type="project" value="InterPro"/>
</dbReference>
<reference evidence="4 5" key="1">
    <citation type="journal article" date="2010" name="PLoS Genet.">
        <title>Analysis of the Legionella longbeachae genome and transcriptome uncovers unique strategies to cause Legionnaires' disease.</title>
        <authorList>
            <person name="Cazalet C."/>
            <person name="Gomez-Valero L."/>
            <person name="Rusniok C."/>
            <person name="Lomma M."/>
            <person name="Dervins-Ravault D."/>
            <person name="Newton H."/>
            <person name="Sansom F."/>
            <person name="Jarraud S."/>
            <person name="Zidane N."/>
            <person name="Ma L."/>
            <person name="Bouchier C."/>
            <person name="Etienne J."/>
            <person name="Hartland E."/>
            <person name="Buchrieser C."/>
        </authorList>
    </citation>
    <scope>NUCLEOTIDE SEQUENCE [LARGE SCALE GENOMIC DNA]</scope>
    <source>
        <strain evidence="4 5">NSW150</strain>
    </source>
</reference>
<sequence>MNNKTIGELAKFCGVGVETIRYYQRQGILNIPPLEKGQGSGRVRRYGEHDIRRLQFILSAKKAGFTLREVKELLDLDAKNDRERVRCIAQNRITKLDNQIAELTEARESLYRLIKECKKAASELCPILIAFDEK</sequence>
<dbReference type="InterPro" id="IPR047057">
    <property type="entry name" value="MerR_fam"/>
</dbReference>
<dbReference type="RefSeq" id="WP_003636419.1">
    <property type="nucleotide sequence ID" value="NC_013861.1"/>
</dbReference>
<dbReference type="GeneID" id="40926392"/>
<dbReference type="PRINTS" id="PR00040">
    <property type="entry name" value="HTHMERR"/>
</dbReference>
<evidence type="ECO:0000313" key="5">
    <source>
        <dbReference type="Proteomes" id="UP000001060"/>
    </source>
</evidence>
<dbReference type="SMART" id="SM00422">
    <property type="entry name" value="HTH_MERR"/>
    <property type="match status" value="1"/>
</dbReference>
<dbReference type="PROSITE" id="PS50937">
    <property type="entry name" value="HTH_MERR_2"/>
    <property type="match status" value="1"/>
</dbReference>
<protein>
    <submittedName>
        <fullName evidence="4">Putative transcriptional regulator, MerR family</fullName>
    </submittedName>
</protein>
<evidence type="ECO:0000256" key="1">
    <source>
        <dbReference type="ARBA" id="ARBA00023125"/>
    </source>
</evidence>
<keyword evidence="5" id="KW-1185">Reference proteome</keyword>
<dbReference type="STRING" id="661367.LLO_2182"/>
<dbReference type="Proteomes" id="UP000001060">
    <property type="component" value="Chromosome"/>
</dbReference>
<dbReference type="eggNOG" id="COG0789">
    <property type="taxonomic scope" value="Bacteria"/>
</dbReference>
<keyword evidence="1" id="KW-0238">DNA-binding</keyword>
<dbReference type="OrthoDB" id="9808480at2"/>
<feature type="coiled-coil region" evidence="2">
    <location>
        <begin position="93"/>
        <end position="120"/>
    </location>
</feature>
<dbReference type="HOGENOM" id="CLU_060077_2_0_6"/>
<gene>
    <name evidence="4" type="ordered locus">LLO_2182</name>
</gene>
<dbReference type="GO" id="GO:0003677">
    <property type="term" value="F:DNA binding"/>
    <property type="evidence" value="ECO:0007669"/>
    <property type="project" value="UniProtKB-KW"/>
</dbReference>
<dbReference type="Pfam" id="PF13411">
    <property type="entry name" value="MerR_1"/>
    <property type="match status" value="1"/>
</dbReference>
<proteinExistence type="predicted"/>
<evidence type="ECO:0000256" key="2">
    <source>
        <dbReference type="SAM" id="Coils"/>
    </source>
</evidence>
<dbReference type="InterPro" id="IPR009061">
    <property type="entry name" value="DNA-bd_dom_put_sf"/>
</dbReference>
<evidence type="ECO:0000313" key="4">
    <source>
        <dbReference type="EMBL" id="CBJ12584.1"/>
    </source>
</evidence>
<dbReference type="SUPFAM" id="SSF46955">
    <property type="entry name" value="Putative DNA-binding domain"/>
    <property type="match status" value="1"/>
</dbReference>
<evidence type="ECO:0000259" key="3">
    <source>
        <dbReference type="PROSITE" id="PS50937"/>
    </source>
</evidence>
<dbReference type="EMBL" id="FN650140">
    <property type="protein sequence ID" value="CBJ12584.1"/>
    <property type="molecule type" value="Genomic_DNA"/>
</dbReference>